<dbReference type="AlphaFoldDB" id="A0A0C3DHS0"/>
<sequence>MACMVHELHVPQATRLRHGTWSIASDAMRSEELTLLILAWCGAKTWVASEIQRNVDSRCFNVWVHGSDSGAGGESWPLSSMLRAMSHGTISLNSELSLGMNK</sequence>
<name>A0A0C3DHS0_9AGAM</name>
<evidence type="ECO:0000313" key="1">
    <source>
        <dbReference type="EMBL" id="KIM60245.1"/>
    </source>
</evidence>
<protein>
    <submittedName>
        <fullName evidence="1">Uncharacterized protein</fullName>
    </submittedName>
</protein>
<evidence type="ECO:0000313" key="2">
    <source>
        <dbReference type="Proteomes" id="UP000053989"/>
    </source>
</evidence>
<gene>
    <name evidence="1" type="ORF">SCLCIDRAFT_1217012</name>
</gene>
<dbReference type="HOGENOM" id="CLU_2279166_0_0_1"/>
<organism evidence="1 2">
    <name type="scientific">Scleroderma citrinum Foug A</name>
    <dbReference type="NCBI Taxonomy" id="1036808"/>
    <lineage>
        <taxon>Eukaryota</taxon>
        <taxon>Fungi</taxon>
        <taxon>Dikarya</taxon>
        <taxon>Basidiomycota</taxon>
        <taxon>Agaricomycotina</taxon>
        <taxon>Agaricomycetes</taxon>
        <taxon>Agaricomycetidae</taxon>
        <taxon>Boletales</taxon>
        <taxon>Sclerodermatineae</taxon>
        <taxon>Sclerodermataceae</taxon>
        <taxon>Scleroderma</taxon>
    </lineage>
</organism>
<keyword evidence="2" id="KW-1185">Reference proteome</keyword>
<dbReference type="InParanoid" id="A0A0C3DHS0"/>
<accession>A0A0C3DHS0</accession>
<reference evidence="2" key="2">
    <citation type="submission" date="2015-01" db="EMBL/GenBank/DDBJ databases">
        <title>Evolutionary Origins and Diversification of the Mycorrhizal Mutualists.</title>
        <authorList>
            <consortium name="DOE Joint Genome Institute"/>
            <consortium name="Mycorrhizal Genomics Consortium"/>
            <person name="Kohler A."/>
            <person name="Kuo A."/>
            <person name="Nagy L.G."/>
            <person name="Floudas D."/>
            <person name="Copeland A."/>
            <person name="Barry K.W."/>
            <person name="Cichocki N."/>
            <person name="Veneault-Fourrey C."/>
            <person name="LaButti K."/>
            <person name="Lindquist E.A."/>
            <person name="Lipzen A."/>
            <person name="Lundell T."/>
            <person name="Morin E."/>
            <person name="Murat C."/>
            <person name="Riley R."/>
            <person name="Ohm R."/>
            <person name="Sun H."/>
            <person name="Tunlid A."/>
            <person name="Henrissat B."/>
            <person name="Grigoriev I.V."/>
            <person name="Hibbett D.S."/>
            <person name="Martin F."/>
        </authorList>
    </citation>
    <scope>NUCLEOTIDE SEQUENCE [LARGE SCALE GENOMIC DNA]</scope>
    <source>
        <strain evidence="2">Foug A</strain>
    </source>
</reference>
<dbReference type="Proteomes" id="UP000053989">
    <property type="component" value="Unassembled WGS sequence"/>
</dbReference>
<proteinExistence type="predicted"/>
<reference evidence="1 2" key="1">
    <citation type="submission" date="2014-04" db="EMBL/GenBank/DDBJ databases">
        <authorList>
            <consortium name="DOE Joint Genome Institute"/>
            <person name="Kuo A."/>
            <person name="Kohler A."/>
            <person name="Nagy L.G."/>
            <person name="Floudas D."/>
            <person name="Copeland A."/>
            <person name="Barry K.W."/>
            <person name="Cichocki N."/>
            <person name="Veneault-Fourrey C."/>
            <person name="LaButti K."/>
            <person name="Lindquist E.A."/>
            <person name="Lipzen A."/>
            <person name="Lundell T."/>
            <person name="Morin E."/>
            <person name="Murat C."/>
            <person name="Sun H."/>
            <person name="Tunlid A."/>
            <person name="Henrissat B."/>
            <person name="Grigoriev I.V."/>
            <person name="Hibbett D.S."/>
            <person name="Martin F."/>
            <person name="Nordberg H.P."/>
            <person name="Cantor M.N."/>
            <person name="Hua S.X."/>
        </authorList>
    </citation>
    <scope>NUCLEOTIDE SEQUENCE [LARGE SCALE GENOMIC DNA]</scope>
    <source>
        <strain evidence="1 2">Foug A</strain>
    </source>
</reference>
<dbReference type="EMBL" id="KN822064">
    <property type="protein sequence ID" value="KIM60245.1"/>
    <property type="molecule type" value="Genomic_DNA"/>
</dbReference>